<dbReference type="OrthoDB" id="1431934at2759"/>
<dbReference type="InterPro" id="IPR031127">
    <property type="entry name" value="E3_UB_ligase_RBR"/>
</dbReference>
<dbReference type="CDD" id="cd20336">
    <property type="entry name" value="Rcat_RBR"/>
    <property type="match status" value="1"/>
</dbReference>
<dbReference type="EMBL" id="KL198054">
    <property type="protein sequence ID" value="KDQ11846.1"/>
    <property type="molecule type" value="Genomic_DNA"/>
</dbReference>
<dbReference type="Proteomes" id="UP000027195">
    <property type="component" value="Unassembled WGS sequence"/>
</dbReference>
<proteinExistence type="predicted"/>
<protein>
    <recommendedName>
        <fullName evidence="3">RBR-type E3 ubiquitin transferase</fullName>
        <ecNumber evidence="3">2.3.2.31</ecNumber>
    </recommendedName>
</protein>
<evidence type="ECO:0000256" key="1">
    <source>
        <dbReference type="ARBA" id="ARBA00001798"/>
    </source>
</evidence>
<dbReference type="Pfam" id="PF22605">
    <property type="entry name" value="IBR_2"/>
    <property type="match status" value="1"/>
</dbReference>
<dbReference type="InterPro" id="IPR018957">
    <property type="entry name" value="Znf_C3HC4_RING-type"/>
</dbReference>
<evidence type="ECO:0000259" key="13">
    <source>
        <dbReference type="PROSITE" id="PS51873"/>
    </source>
</evidence>
<dbReference type="InParanoid" id="A0A067MJX6"/>
<dbReference type="EC" id="2.3.2.31" evidence="3"/>
<evidence type="ECO:0000259" key="12">
    <source>
        <dbReference type="PROSITE" id="PS50089"/>
    </source>
</evidence>
<evidence type="ECO:0000256" key="10">
    <source>
        <dbReference type="PROSITE-ProRule" id="PRU00175"/>
    </source>
</evidence>
<keyword evidence="15" id="KW-1185">Reference proteome</keyword>
<dbReference type="GO" id="GO:0061630">
    <property type="term" value="F:ubiquitin protein ligase activity"/>
    <property type="evidence" value="ECO:0007669"/>
    <property type="project" value="UniProtKB-EC"/>
</dbReference>
<dbReference type="PROSITE" id="PS50089">
    <property type="entry name" value="ZF_RING_2"/>
    <property type="match status" value="1"/>
</dbReference>
<dbReference type="GO" id="GO:0008270">
    <property type="term" value="F:zinc ion binding"/>
    <property type="evidence" value="ECO:0007669"/>
    <property type="project" value="UniProtKB-KW"/>
</dbReference>
<keyword evidence="11" id="KW-0472">Membrane</keyword>
<evidence type="ECO:0000256" key="8">
    <source>
        <dbReference type="ARBA" id="ARBA00022786"/>
    </source>
</evidence>
<dbReference type="InterPro" id="IPR001841">
    <property type="entry name" value="Znf_RING"/>
</dbReference>
<sequence length="282" mass="31748">MSISVLVTLARIVLRVIVPIALTAVIYTKLASLSNQPPNKHESTNSPSSMAFECGICFETHPGVSFAKVDPCGHQYCAMCTRTYVASQIEARRYPIVCPTCIADGNRRSAGTVGEDIVHRLRLSPTLYQRWHQLGIDDITVTTQCPKCKESLVLDRREYYSALNDMISCPLPGCDGYWCKTCSKVCPRNKKHKCGGSPLLRFWRKPGRTSEMDKLIRKKRWMRCPRCKTPTEKTDGCNHMTCIVPGCRAHFCYLCGKPTDEGGGHSCSNRFGWRRAYNLPFL</sequence>
<evidence type="ECO:0000313" key="15">
    <source>
        <dbReference type="Proteomes" id="UP000027195"/>
    </source>
</evidence>
<dbReference type="PROSITE" id="PS51873">
    <property type="entry name" value="TRIAD"/>
    <property type="match status" value="1"/>
</dbReference>
<accession>A0A067MJX6</accession>
<keyword evidence="11" id="KW-0812">Transmembrane</keyword>
<evidence type="ECO:0000256" key="7">
    <source>
        <dbReference type="ARBA" id="ARBA00022771"/>
    </source>
</evidence>
<comment type="catalytic activity">
    <reaction evidence="1">
        <text>[E2 ubiquitin-conjugating enzyme]-S-ubiquitinyl-L-cysteine + [acceptor protein]-L-lysine = [E2 ubiquitin-conjugating enzyme]-L-cysteine + [acceptor protein]-N(6)-ubiquitinyl-L-lysine.</text>
        <dbReference type="EC" id="2.3.2.31"/>
    </reaction>
</comment>
<keyword evidence="7 10" id="KW-0863">Zinc-finger</keyword>
<feature type="transmembrane region" description="Helical" evidence="11">
    <location>
        <begin position="12"/>
        <end position="30"/>
    </location>
</feature>
<name>A0A067MJX6_BOTB1</name>
<evidence type="ECO:0000256" key="5">
    <source>
        <dbReference type="ARBA" id="ARBA00022723"/>
    </source>
</evidence>
<dbReference type="HOGENOM" id="CLU_022048_2_0_1"/>
<dbReference type="AlphaFoldDB" id="A0A067MJX6"/>
<evidence type="ECO:0000256" key="2">
    <source>
        <dbReference type="ARBA" id="ARBA00004906"/>
    </source>
</evidence>
<dbReference type="GO" id="GO:0016567">
    <property type="term" value="P:protein ubiquitination"/>
    <property type="evidence" value="ECO:0007669"/>
    <property type="project" value="InterPro"/>
</dbReference>
<dbReference type="STRING" id="930990.A0A067MJX6"/>
<dbReference type="Pfam" id="PF00097">
    <property type="entry name" value="zf-C3HC4"/>
    <property type="match status" value="1"/>
</dbReference>
<gene>
    <name evidence="14" type="ORF">BOTBODRAFT_34936</name>
</gene>
<organism evidence="14 15">
    <name type="scientific">Botryobasidium botryosum (strain FD-172 SS1)</name>
    <dbReference type="NCBI Taxonomy" id="930990"/>
    <lineage>
        <taxon>Eukaryota</taxon>
        <taxon>Fungi</taxon>
        <taxon>Dikarya</taxon>
        <taxon>Basidiomycota</taxon>
        <taxon>Agaricomycotina</taxon>
        <taxon>Agaricomycetes</taxon>
        <taxon>Cantharellales</taxon>
        <taxon>Botryobasidiaceae</taxon>
        <taxon>Botryobasidium</taxon>
    </lineage>
</organism>
<dbReference type="InterPro" id="IPR054694">
    <property type="entry name" value="Parkin-like_IBR"/>
</dbReference>
<reference evidence="15" key="1">
    <citation type="journal article" date="2014" name="Proc. Natl. Acad. Sci. U.S.A.">
        <title>Extensive sampling of basidiomycete genomes demonstrates inadequacy of the white-rot/brown-rot paradigm for wood decay fungi.</title>
        <authorList>
            <person name="Riley R."/>
            <person name="Salamov A.A."/>
            <person name="Brown D.W."/>
            <person name="Nagy L.G."/>
            <person name="Floudas D."/>
            <person name="Held B.W."/>
            <person name="Levasseur A."/>
            <person name="Lombard V."/>
            <person name="Morin E."/>
            <person name="Otillar R."/>
            <person name="Lindquist E.A."/>
            <person name="Sun H."/>
            <person name="LaButti K.M."/>
            <person name="Schmutz J."/>
            <person name="Jabbour D."/>
            <person name="Luo H."/>
            <person name="Baker S.E."/>
            <person name="Pisabarro A.G."/>
            <person name="Walton J.D."/>
            <person name="Blanchette R.A."/>
            <person name="Henrissat B."/>
            <person name="Martin F."/>
            <person name="Cullen D."/>
            <person name="Hibbett D.S."/>
            <person name="Grigoriev I.V."/>
        </authorList>
    </citation>
    <scope>NUCLEOTIDE SEQUENCE [LARGE SCALE GENOMIC DNA]</scope>
    <source>
        <strain evidence="15">FD-172 SS1</strain>
    </source>
</reference>
<evidence type="ECO:0000256" key="11">
    <source>
        <dbReference type="SAM" id="Phobius"/>
    </source>
</evidence>
<keyword evidence="8" id="KW-0833">Ubl conjugation pathway</keyword>
<evidence type="ECO:0000313" key="14">
    <source>
        <dbReference type="EMBL" id="KDQ11846.1"/>
    </source>
</evidence>
<feature type="domain" description="RING-type" evidence="12">
    <location>
        <begin position="54"/>
        <end position="101"/>
    </location>
</feature>
<evidence type="ECO:0000256" key="9">
    <source>
        <dbReference type="ARBA" id="ARBA00022833"/>
    </source>
</evidence>
<dbReference type="InterPro" id="IPR013083">
    <property type="entry name" value="Znf_RING/FYVE/PHD"/>
</dbReference>
<keyword evidence="4" id="KW-0808">Transferase</keyword>
<dbReference type="PANTHER" id="PTHR11685">
    <property type="entry name" value="RBR FAMILY RING FINGER AND IBR DOMAIN-CONTAINING"/>
    <property type="match status" value="1"/>
</dbReference>
<evidence type="ECO:0000256" key="6">
    <source>
        <dbReference type="ARBA" id="ARBA00022737"/>
    </source>
</evidence>
<keyword evidence="11" id="KW-1133">Transmembrane helix</keyword>
<evidence type="ECO:0000256" key="4">
    <source>
        <dbReference type="ARBA" id="ARBA00022679"/>
    </source>
</evidence>
<evidence type="ECO:0000256" key="3">
    <source>
        <dbReference type="ARBA" id="ARBA00012251"/>
    </source>
</evidence>
<keyword evidence="9" id="KW-0862">Zinc</keyword>
<dbReference type="SMART" id="SM00184">
    <property type="entry name" value="RING"/>
    <property type="match status" value="1"/>
</dbReference>
<dbReference type="Gene3D" id="1.20.120.1750">
    <property type="match status" value="1"/>
</dbReference>
<feature type="domain" description="RING-type" evidence="13">
    <location>
        <begin position="50"/>
        <end position="276"/>
    </location>
</feature>
<dbReference type="SUPFAM" id="SSF57850">
    <property type="entry name" value="RING/U-box"/>
    <property type="match status" value="2"/>
</dbReference>
<keyword evidence="6" id="KW-0677">Repeat</keyword>
<dbReference type="Gene3D" id="3.30.40.10">
    <property type="entry name" value="Zinc/RING finger domain, C3HC4 (zinc finger)"/>
    <property type="match status" value="1"/>
</dbReference>
<comment type="pathway">
    <text evidence="2">Protein modification; protein ubiquitination.</text>
</comment>
<keyword evidence="5" id="KW-0479">Metal-binding</keyword>
<dbReference type="InterPro" id="IPR044066">
    <property type="entry name" value="TRIAD_supradom"/>
</dbReference>